<gene>
    <name evidence="10" type="ORF">UMAG_02286</name>
</gene>
<dbReference type="VEuPathDB" id="FungiDB:UMAG_02286"/>
<dbReference type="Proteomes" id="UP000000561">
    <property type="component" value="Chromosome 5"/>
</dbReference>
<dbReference type="GeneID" id="23563073"/>
<dbReference type="GO" id="GO:0051377">
    <property type="term" value="F:mannose-ethanolamine phosphotransferase activity"/>
    <property type="evidence" value="ECO:0000318"/>
    <property type="project" value="GO_Central"/>
</dbReference>
<reference evidence="10 11" key="1">
    <citation type="journal article" date="2006" name="Nature">
        <title>Insights from the genome of the biotrophic fungal plant pathogen Ustilago maydis.</title>
        <authorList>
            <person name="Kamper J."/>
            <person name="Kahmann R."/>
            <person name="Bolker M."/>
            <person name="Ma L.J."/>
            <person name="Brefort T."/>
            <person name="Saville B.J."/>
            <person name="Banuett F."/>
            <person name="Kronstad J.W."/>
            <person name="Gold S.E."/>
            <person name="Muller O."/>
            <person name="Perlin M.H."/>
            <person name="Wosten H.A."/>
            <person name="de Vries R."/>
            <person name="Ruiz-Herrera J."/>
            <person name="Reynaga-Pena C.G."/>
            <person name="Snetselaar K."/>
            <person name="McCann M."/>
            <person name="Perez-Martin J."/>
            <person name="Feldbrugge M."/>
            <person name="Basse C.W."/>
            <person name="Steinberg G."/>
            <person name="Ibeas J.I."/>
            <person name="Holloman W."/>
            <person name="Guzman P."/>
            <person name="Farman M."/>
            <person name="Stajich J.E."/>
            <person name="Sentandreu R."/>
            <person name="Gonzalez-Prieto J.M."/>
            <person name="Kennell J.C."/>
            <person name="Molina L."/>
            <person name="Schirawski J."/>
            <person name="Mendoza-Mendoza A."/>
            <person name="Greilinger D."/>
            <person name="Munch K."/>
            <person name="Rossel N."/>
            <person name="Scherer M."/>
            <person name="Vranes M."/>
            <person name="Ladendorf O."/>
            <person name="Vincon V."/>
            <person name="Fuchs U."/>
            <person name="Sandrock B."/>
            <person name="Meng S."/>
            <person name="Ho E.C."/>
            <person name="Cahill M.J."/>
            <person name="Boyce K.J."/>
            <person name="Klose J."/>
            <person name="Klosterman S.J."/>
            <person name="Deelstra H.J."/>
            <person name="Ortiz-Castellanos L."/>
            <person name="Li W."/>
            <person name="Sanchez-Alonso P."/>
            <person name="Schreier P.H."/>
            <person name="Hauser-Hahn I."/>
            <person name="Vaupel M."/>
            <person name="Koopmann E."/>
            <person name="Friedrich G."/>
            <person name="Voss H."/>
            <person name="Schluter T."/>
            <person name="Margolis J."/>
            <person name="Platt D."/>
            <person name="Swimmer C."/>
            <person name="Gnirke A."/>
            <person name="Chen F."/>
            <person name="Vysotskaia V."/>
            <person name="Mannhaupt G."/>
            <person name="Guldener U."/>
            <person name="Munsterkotter M."/>
            <person name="Haase D."/>
            <person name="Oesterheld M."/>
            <person name="Mewes H.W."/>
            <person name="Mauceli E.W."/>
            <person name="DeCaprio D."/>
            <person name="Wade C.M."/>
            <person name="Butler J."/>
            <person name="Young S."/>
            <person name="Jaffe D.B."/>
            <person name="Calvo S."/>
            <person name="Nusbaum C."/>
            <person name="Galagan J."/>
            <person name="Birren B.W."/>
        </authorList>
    </citation>
    <scope>NUCLEOTIDE SEQUENCE [LARGE SCALE GENOMIC DNA]</scope>
    <source>
        <strain evidence="11">DSM 14603 / FGSC 9021 / UM521</strain>
    </source>
</reference>
<keyword evidence="5" id="KW-0256">Endoplasmic reticulum</keyword>
<comment type="subcellular location">
    <subcellularLocation>
        <location evidence="1">Endoplasmic reticulum membrane</location>
        <topology evidence="1">Multi-pass membrane protein</topology>
    </subcellularLocation>
</comment>
<name>A0A0D1E0M8_MYCMD</name>
<dbReference type="InterPro" id="IPR009580">
    <property type="entry name" value="GPI_biosynthesis_protein_Pig-F"/>
</dbReference>
<feature type="transmembrane region" description="Helical" evidence="9">
    <location>
        <begin position="50"/>
        <end position="75"/>
    </location>
</feature>
<dbReference type="OrthoDB" id="2553347at2759"/>
<evidence type="ECO:0000313" key="10">
    <source>
        <dbReference type="EMBL" id="KIS69764.1"/>
    </source>
</evidence>
<protein>
    <recommendedName>
        <fullName evidence="12">Glycosylphosphatidylinositol anchor biosynthesis protein 11</fullName>
    </recommendedName>
</protein>
<dbReference type="eggNOG" id="KOG3144">
    <property type="taxonomic scope" value="Eukaryota"/>
</dbReference>
<dbReference type="AlphaFoldDB" id="A0A0D1E0M8"/>
<evidence type="ECO:0000256" key="6">
    <source>
        <dbReference type="ARBA" id="ARBA00022989"/>
    </source>
</evidence>
<feature type="compositionally biased region" description="Polar residues" evidence="8">
    <location>
        <begin position="1"/>
        <end position="12"/>
    </location>
</feature>
<evidence type="ECO:0008006" key="12">
    <source>
        <dbReference type="Google" id="ProtNLM"/>
    </source>
</evidence>
<proteinExistence type="predicted"/>
<dbReference type="KEGG" id="uma:UMAG_02286"/>
<feature type="transmembrane region" description="Helical" evidence="9">
    <location>
        <begin position="274"/>
        <end position="294"/>
    </location>
</feature>
<keyword evidence="6 9" id="KW-1133">Transmembrane helix</keyword>
<accession>A0A0D1E0M8</accession>
<sequence>MAVKPRTTTARPSGTARKAGAPRSSSISSRGSGSGSSSGSGSKRARRKRWFHAPLTLLTMVVLHSVLHILAFILLTEPCLNPNYSTRLLDKMHYFALLSTRSAIPASEWKARFTSAGFRALFGAGVIQVWFTARLSGYFERAQAQHQRLVAALKLQRDTQNTVGIDARFESHEKDEQPRIPSFVRQLESVSLTMLGMPFIAVIIYVLLLVLGAPLQQYKQTAILASHLTLLIALPLIHLLGLPGLPANDSPSANPSHWSSLLSLTPNPSFLLPLYYPLISCALVTLLSTSVLALDWNVSYQTYPFPLLVGSLLGLVVGDLYTVALILFG</sequence>
<evidence type="ECO:0000256" key="1">
    <source>
        <dbReference type="ARBA" id="ARBA00004477"/>
    </source>
</evidence>
<evidence type="ECO:0000313" key="11">
    <source>
        <dbReference type="Proteomes" id="UP000000561"/>
    </source>
</evidence>
<dbReference type="EMBL" id="CM003144">
    <property type="protein sequence ID" value="KIS69764.1"/>
    <property type="molecule type" value="Genomic_DNA"/>
</dbReference>
<dbReference type="GO" id="GO:0006506">
    <property type="term" value="P:GPI anchor biosynthetic process"/>
    <property type="evidence" value="ECO:0000318"/>
    <property type="project" value="GO_Central"/>
</dbReference>
<dbReference type="STRING" id="237631.A0A0D1E0M8"/>
<dbReference type="Pfam" id="PF06699">
    <property type="entry name" value="PIG-F"/>
    <property type="match status" value="1"/>
</dbReference>
<evidence type="ECO:0000256" key="2">
    <source>
        <dbReference type="ARBA" id="ARBA00004687"/>
    </source>
</evidence>
<dbReference type="RefSeq" id="XP_011388614.1">
    <property type="nucleotide sequence ID" value="XM_011390312.1"/>
</dbReference>
<evidence type="ECO:0000256" key="9">
    <source>
        <dbReference type="SAM" id="Phobius"/>
    </source>
</evidence>
<evidence type="ECO:0000256" key="5">
    <source>
        <dbReference type="ARBA" id="ARBA00022824"/>
    </source>
</evidence>
<keyword evidence="7 9" id="KW-0472">Membrane</keyword>
<feature type="transmembrane region" description="Helical" evidence="9">
    <location>
        <begin position="190"/>
        <end position="211"/>
    </location>
</feature>
<keyword evidence="3" id="KW-0337">GPI-anchor biosynthesis</keyword>
<keyword evidence="4 9" id="KW-0812">Transmembrane</keyword>
<feature type="compositionally biased region" description="Low complexity" evidence="8">
    <location>
        <begin position="18"/>
        <end position="31"/>
    </location>
</feature>
<feature type="transmembrane region" description="Helical" evidence="9">
    <location>
        <begin position="223"/>
        <end position="242"/>
    </location>
</feature>
<comment type="pathway">
    <text evidence="2">Glycolipid biosynthesis; glycosylphosphatidylinositol-anchor biosynthesis.</text>
</comment>
<dbReference type="GO" id="GO:0005789">
    <property type="term" value="C:endoplasmic reticulum membrane"/>
    <property type="evidence" value="ECO:0007669"/>
    <property type="project" value="UniProtKB-SubCell"/>
</dbReference>
<feature type="transmembrane region" description="Helical" evidence="9">
    <location>
        <begin position="306"/>
        <end position="328"/>
    </location>
</feature>
<organism evidence="10 11">
    <name type="scientific">Mycosarcoma maydis</name>
    <name type="common">Corn smut fungus</name>
    <name type="synonym">Ustilago maydis</name>
    <dbReference type="NCBI Taxonomy" id="5270"/>
    <lineage>
        <taxon>Eukaryota</taxon>
        <taxon>Fungi</taxon>
        <taxon>Dikarya</taxon>
        <taxon>Basidiomycota</taxon>
        <taxon>Ustilaginomycotina</taxon>
        <taxon>Ustilaginomycetes</taxon>
        <taxon>Ustilaginales</taxon>
        <taxon>Ustilaginaceae</taxon>
        <taxon>Mycosarcoma</taxon>
    </lineage>
</organism>
<evidence type="ECO:0000256" key="4">
    <source>
        <dbReference type="ARBA" id="ARBA00022692"/>
    </source>
</evidence>
<evidence type="ECO:0000256" key="8">
    <source>
        <dbReference type="SAM" id="MobiDB-lite"/>
    </source>
</evidence>
<evidence type="ECO:0000256" key="7">
    <source>
        <dbReference type="ARBA" id="ARBA00023136"/>
    </source>
</evidence>
<feature type="region of interest" description="Disordered" evidence="8">
    <location>
        <begin position="1"/>
        <end position="45"/>
    </location>
</feature>
<dbReference type="InParanoid" id="A0A0D1E0M8"/>
<dbReference type="UniPathway" id="UPA00196"/>
<evidence type="ECO:0000256" key="3">
    <source>
        <dbReference type="ARBA" id="ARBA00022502"/>
    </source>
</evidence>
<keyword evidence="11" id="KW-1185">Reference proteome</keyword>